<dbReference type="InterPro" id="IPR010730">
    <property type="entry name" value="HET"/>
</dbReference>
<organism evidence="2 3">
    <name type="scientific">Fusarium ambrosium</name>
    <dbReference type="NCBI Taxonomy" id="131363"/>
    <lineage>
        <taxon>Eukaryota</taxon>
        <taxon>Fungi</taxon>
        <taxon>Dikarya</taxon>
        <taxon>Ascomycota</taxon>
        <taxon>Pezizomycotina</taxon>
        <taxon>Sordariomycetes</taxon>
        <taxon>Hypocreomycetidae</taxon>
        <taxon>Hypocreales</taxon>
        <taxon>Nectriaceae</taxon>
        <taxon>Fusarium</taxon>
        <taxon>Fusarium solani species complex</taxon>
    </lineage>
</organism>
<name>A0A428SZ99_9HYPO</name>
<evidence type="ECO:0000259" key="1">
    <source>
        <dbReference type="Pfam" id="PF06985"/>
    </source>
</evidence>
<evidence type="ECO:0000313" key="3">
    <source>
        <dbReference type="Proteomes" id="UP000288429"/>
    </source>
</evidence>
<protein>
    <recommendedName>
        <fullName evidence="1">Heterokaryon incompatibility domain-containing protein</fullName>
    </recommendedName>
</protein>
<gene>
    <name evidence="2" type="ORF">CDV31_014041</name>
</gene>
<feature type="domain" description="Heterokaryon incompatibility" evidence="1">
    <location>
        <begin position="221"/>
        <end position="371"/>
    </location>
</feature>
<dbReference type="PANTHER" id="PTHR33112:SF16">
    <property type="entry name" value="HETEROKARYON INCOMPATIBILITY DOMAIN-CONTAINING PROTEIN"/>
    <property type="match status" value="1"/>
</dbReference>
<keyword evidence="3" id="KW-1185">Reference proteome</keyword>
<dbReference type="Proteomes" id="UP000288429">
    <property type="component" value="Unassembled WGS sequence"/>
</dbReference>
<proteinExistence type="predicted"/>
<dbReference type="EMBL" id="NIZV01000305">
    <property type="protein sequence ID" value="RSL95121.1"/>
    <property type="molecule type" value="Genomic_DNA"/>
</dbReference>
<comment type="caution">
    <text evidence="2">The sequence shown here is derived from an EMBL/GenBank/DDBJ whole genome shotgun (WGS) entry which is preliminary data.</text>
</comment>
<evidence type="ECO:0000313" key="2">
    <source>
        <dbReference type="EMBL" id="RSL95121.1"/>
    </source>
</evidence>
<sequence>MTFCNACQNVTFDPVDETGLRLEAVLHPDFSSLERSAKLRACRLCLAVHRMIQLERQRVLDPNQKVSLALQYEDEAEDSDFFFVDDEIGLNEGDSPPILLIDSPEMGLRFRIRNPDVISRSSLRRGDEATTAPTDDLGHIHPALEAVSSNASTGSDATMALMRSWIRTCESNHQICSKKASDSSFIYPERLLDVSKMEEQSGSAFLVLSAQSNLHNTRPPYATLSHRWKPGHSCCTYASTEQKYVQDGIPAGALTKTFREAATTTQKLGLRYLWIDSLCIVQDLDNDKAHEIPKMADYYQNADFNIAEATESTDAGLFYERDGEANRPLNLPVTINTPEFPVKTRKVVLELSPTLRARASHLDTRGWILQERIFPRRTFFFDPYWVSFECAEMSASESCPRGVTKDSGTSSIRLEREMATRVSRDATLSTMGGFLRARYKEVSEGQKLDEAERNEIYRTWFTVLEGYCSRDLTMESDRLNAISALATRLSQILHDEYVAGIWRSNILQCLWWLLTTFPTDHSPIRSKECGAPTWSWVSLGFASKAPRDSRGHFRFFEATYIIPHVRIRDLTWETLGPNQSSSVFKLTLSGSLLRGYVYLGGKADDYMDLVTITEDLRSRPKTKQNRRLLDRTDNWRIHICAESSGQRIRLTIQIFPDDLDSIVEGYFYLLPLAESTGSGDWVPGKMPPKIEDGHLFGLVLEETTEGTFQRVGCVKTKADFLMATNDRDVVLV</sequence>
<dbReference type="PANTHER" id="PTHR33112">
    <property type="entry name" value="DOMAIN PROTEIN, PUTATIVE-RELATED"/>
    <property type="match status" value="1"/>
</dbReference>
<accession>A0A428SZ99</accession>
<dbReference type="Pfam" id="PF06985">
    <property type="entry name" value="HET"/>
    <property type="match status" value="1"/>
</dbReference>
<dbReference type="AlphaFoldDB" id="A0A428SZ99"/>
<reference evidence="2 3" key="1">
    <citation type="submission" date="2017-06" db="EMBL/GenBank/DDBJ databases">
        <title>Cmopartive genomic analysis of Ambrosia Fusariam Clade fungi.</title>
        <authorList>
            <person name="Stajich J.E."/>
            <person name="Carrillo J."/>
            <person name="Kijimoto T."/>
            <person name="Eskalen A."/>
            <person name="O'Donnell K."/>
            <person name="Kasson M."/>
        </authorList>
    </citation>
    <scope>NUCLEOTIDE SEQUENCE [LARGE SCALE GENOMIC DNA]</scope>
    <source>
        <strain evidence="2 3">NRRL 20438</strain>
    </source>
</reference>